<keyword evidence="3" id="KW-0862">Zinc</keyword>
<proteinExistence type="predicted"/>
<evidence type="ECO:0000256" key="4">
    <source>
        <dbReference type="PROSITE-ProRule" id="PRU00325"/>
    </source>
</evidence>
<feature type="domain" description="SWIM-type" evidence="6">
    <location>
        <begin position="134"/>
        <end position="166"/>
    </location>
</feature>
<keyword evidence="2 4" id="KW-0863">Zinc-finger</keyword>
<dbReference type="GO" id="GO:0008270">
    <property type="term" value="F:zinc ion binding"/>
    <property type="evidence" value="ECO:0007669"/>
    <property type="project" value="UniProtKB-KW"/>
</dbReference>
<dbReference type="InterPro" id="IPR007527">
    <property type="entry name" value="Znf_SWIM"/>
</dbReference>
<dbReference type="SMART" id="SM00575">
    <property type="entry name" value="ZnF_PMZ"/>
    <property type="match status" value="1"/>
</dbReference>
<dbReference type="Proteomes" id="UP000235145">
    <property type="component" value="Unassembled WGS sequence"/>
</dbReference>
<evidence type="ECO:0000313" key="7">
    <source>
        <dbReference type="EMBL" id="KAJ0217218.1"/>
    </source>
</evidence>
<dbReference type="InterPro" id="IPR006564">
    <property type="entry name" value="Znf_PMZ"/>
</dbReference>
<name>A0A9R1W501_LACSA</name>
<dbReference type="EMBL" id="NBSK02000003">
    <property type="protein sequence ID" value="KAJ0217218.1"/>
    <property type="molecule type" value="Genomic_DNA"/>
</dbReference>
<dbReference type="AlphaFoldDB" id="A0A9R1W501"/>
<keyword evidence="1" id="KW-0479">Metal-binding</keyword>
<evidence type="ECO:0000256" key="3">
    <source>
        <dbReference type="ARBA" id="ARBA00022833"/>
    </source>
</evidence>
<reference evidence="7 8" key="1">
    <citation type="journal article" date="2017" name="Nat. Commun.">
        <title>Genome assembly with in vitro proximity ligation data and whole-genome triplication in lettuce.</title>
        <authorList>
            <person name="Reyes-Chin-Wo S."/>
            <person name="Wang Z."/>
            <person name="Yang X."/>
            <person name="Kozik A."/>
            <person name="Arikit S."/>
            <person name="Song C."/>
            <person name="Xia L."/>
            <person name="Froenicke L."/>
            <person name="Lavelle D.O."/>
            <person name="Truco M.J."/>
            <person name="Xia R."/>
            <person name="Zhu S."/>
            <person name="Xu C."/>
            <person name="Xu H."/>
            <person name="Xu X."/>
            <person name="Cox K."/>
            <person name="Korf I."/>
            <person name="Meyers B.C."/>
            <person name="Michelmore R.W."/>
        </authorList>
    </citation>
    <scope>NUCLEOTIDE SEQUENCE [LARGE SCALE GENOMIC DNA]</scope>
    <source>
        <strain evidence="8">cv. Salinas</strain>
        <tissue evidence="7">Seedlings</tissue>
    </source>
</reference>
<organism evidence="7 8">
    <name type="scientific">Lactuca sativa</name>
    <name type="common">Garden lettuce</name>
    <dbReference type="NCBI Taxonomy" id="4236"/>
    <lineage>
        <taxon>Eukaryota</taxon>
        <taxon>Viridiplantae</taxon>
        <taxon>Streptophyta</taxon>
        <taxon>Embryophyta</taxon>
        <taxon>Tracheophyta</taxon>
        <taxon>Spermatophyta</taxon>
        <taxon>Magnoliopsida</taxon>
        <taxon>eudicotyledons</taxon>
        <taxon>Gunneridae</taxon>
        <taxon>Pentapetalae</taxon>
        <taxon>asterids</taxon>
        <taxon>campanulids</taxon>
        <taxon>Asterales</taxon>
        <taxon>Asteraceae</taxon>
        <taxon>Cichorioideae</taxon>
        <taxon>Cichorieae</taxon>
        <taxon>Lactucinae</taxon>
        <taxon>Lactuca</taxon>
    </lineage>
</organism>
<accession>A0A9R1W501</accession>
<feature type="compositionally biased region" description="Basic residues" evidence="5">
    <location>
        <begin position="216"/>
        <end position="232"/>
    </location>
</feature>
<dbReference type="Pfam" id="PF04434">
    <property type="entry name" value="SWIM"/>
    <property type="match status" value="1"/>
</dbReference>
<feature type="region of interest" description="Disordered" evidence="5">
    <location>
        <begin position="214"/>
        <end position="242"/>
    </location>
</feature>
<sequence length="268" mass="31162">MKKQWKGKDLSDQLWECGRATTVNHFNRAMDELKKINEEAHAWVCKIPVNTWAKSHFSGRAHTDCLLNNLCEVFNSKLHEEYLREYLIKRLRVVQKEIDKCEGLLNPIATTVFEKIKTDAAKYVAKYNGAGKYYVVNLNDQSCGCRFLEITGFPCRHVVCAIWDKIENGENAPHVDEWVHPCYRLSTWKAIYFNKIDPLNGRSMWPKSDCPFTLHPPKHRTQVGRPKKKRRRGVDEPNSQAGRLSRKYLAVTCSKCHNKWHNSRTCKG</sequence>
<comment type="caution">
    <text evidence="7">The sequence shown here is derived from an EMBL/GenBank/DDBJ whole genome shotgun (WGS) entry which is preliminary data.</text>
</comment>
<protein>
    <recommendedName>
        <fullName evidence="6">SWIM-type domain-containing protein</fullName>
    </recommendedName>
</protein>
<evidence type="ECO:0000259" key="6">
    <source>
        <dbReference type="PROSITE" id="PS50966"/>
    </source>
</evidence>
<keyword evidence="8" id="KW-1185">Reference proteome</keyword>
<dbReference type="PROSITE" id="PS50966">
    <property type="entry name" value="ZF_SWIM"/>
    <property type="match status" value="1"/>
</dbReference>
<dbReference type="PANTHER" id="PTHR31973">
    <property type="entry name" value="POLYPROTEIN, PUTATIVE-RELATED"/>
    <property type="match status" value="1"/>
</dbReference>
<gene>
    <name evidence="7" type="ORF">LSAT_V11C300146640</name>
</gene>
<evidence type="ECO:0000256" key="5">
    <source>
        <dbReference type="SAM" id="MobiDB-lite"/>
    </source>
</evidence>
<evidence type="ECO:0000256" key="2">
    <source>
        <dbReference type="ARBA" id="ARBA00022771"/>
    </source>
</evidence>
<evidence type="ECO:0000256" key="1">
    <source>
        <dbReference type="ARBA" id="ARBA00022723"/>
    </source>
</evidence>
<evidence type="ECO:0000313" key="8">
    <source>
        <dbReference type="Proteomes" id="UP000235145"/>
    </source>
</evidence>
<dbReference type="PANTHER" id="PTHR31973:SF190">
    <property type="entry name" value="MULE TRANSPOSASE DOMAIN-CONTAINING PROTEIN"/>
    <property type="match status" value="1"/>
</dbReference>